<dbReference type="InterPro" id="IPR052052">
    <property type="entry name" value="Polysaccharide_Lyase_9"/>
</dbReference>
<keyword evidence="3" id="KW-0964">Secreted</keyword>
<comment type="caution">
    <text evidence="11">The sequence shown here is derived from an EMBL/GenBank/DDBJ whole genome shotgun (WGS) entry which is preliminary data.</text>
</comment>
<evidence type="ECO:0000256" key="7">
    <source>
        <dbReference type="ARBA" id="ARBA00023239"/>
    </source>
</evidence>
<dbReference type="InterPro" id="IPR012334">
    <property type="entry name" value="Pectin_lyas_fold"/>
</dbReference>
<evidence type="ECO:0000256" key="1">
    <source>
        <dbReference type="ARBA" id="ARBA00001913"/>
    </source>
</evidence>
<dbReference type="SUPFAM" id="SSF51126">
    <property type="entry name" value="Pectin lyase-like"/>
    <property type="match status" value="1"/>
</dbReference>
<evidence type="ECO:0000256" key="9">
    <source>
        <dbReference type="SAM" id="MobiDB-lite"/>
    </source>
</evidence>
<evidence type="ECO:0008006" key="12">
    <source>
        <dbReference type="Google" id="ProtNLM"/>
    </source>
</evidence>
<comment type="subcellular location">
    <subcellularLocation>
        <location evidence="2">Secreted</location>
    </subcellularLocation>
</comment>
<comment type="cofactor">
    <cofactor evidence="1">
        <name>Ca(2+)</name>
        <dbReference type="ChEBI" id="CHEBI:29108"/>
    </cofactor>
</comment>
<dbReference type="InterPro" id="IPR059226">
    <property type="entry name" value="Choice_anch_Q_dom"/>
</dbReference>
<dbReference type="AlphaFoldDB" id="A0A1V5SLC1"/>
<evidence type="ECO:0000256" key="2">
    <source>
        <dbReference type="ARBA" id="ARBA00004613"/>
    </source>
</evidence>
<evidence type="ECO:0000256" key="5">
    <source>
        <dbReference type="ARBA" id="ARBA00022729"/>
    </source>
</evidence>
<keyword evidence="7" id="KW-0456">Lyase</keyword>
<dbReference type="GO" id="GO:0005576">
    <property type="term" value="C:extracellular region"/>
    <property type="evidence" value="ECO:0007669"/>
    <property type="project" value="UniProtKB-SubCell"/>
</dbReference>
<dbReference type="EMBL" id="MWBQ01000175">
    <property type="protein sequence ID" value="OQA55124.1"/>
    <property type="molecule type" value="Genomic_DNA"/>
</dbReference>
<dbReference type="NCBIfam" id="NF041518">
    <property type="entry name" value="choice_anch_Q"/>
    <property type="match status" value="1"/>
</dbReference>
<dbReference type="GO" id="GO:0016837">
    <property type="term" value="F:carbon-oxygen lyase activity, acting on polysaccharides"/>
    <property type="evidence" value="ECO:0007669"/>
    <property type="project" value="TreeGrafter"/>
</dbReference>
<dbReference type="Proteomes" id="UP000485569">
    <property type="component" value="Unassembled WGS sequence"/>
</dbReference>
<comment type="similarity">
    <text evidence="8">Belongs to the polysaccharide lyase 9 family.</text>
</comment>
<evidence type="ECO:0000256" key="10">
    <source>
        <dbReference type="SAM" id="Phobius"/>
    </source>
</evidence>
<dbReference type="Gene3D" id="2.160.20.10">
    <property type="entry name" value="Single-stranded right-handed beta-helix, Pectin lyase-like"/>
    <property type="match status" value="1"/>
</dbReference>
<keyword evidence="10" id="KW-0472">Membrane</keyword>
<accession>A0A1V5SLC1</accession>
<keyword evidence="10" id="KW-0812">Transmembrane</keyword>
<evidence type="ECO:0000256" key="3">
    <source>
        <dbReference type="ARBA" id="ARBA00022525"/>
    </source>
</evidence>
<dbReference type="GO" id="GO:0046872">
    <property type="term" value="F:metal ion binding"/>
    <property type="evidence" value="ECO:0007669"/>
    <property type="project" value="UniProtKB-KW"/>
</dbReference>
<feature type="region of interest" description="Disordered" evidence="9">
    <location>
        <begin position="45"/>
        <end position="65"/>
    </location>
</feature>
<evidence type="ECO:0000256" key="8">
    <source>
        <dbReference type="ARBA" id="ARBA00038263"/>
    </source>
</evidence>
<evidence type="ECO:0000256" key="6">
    <source>
        <dbReference type="ARBA" id="ARBA00022837"/>
    </source>
</evidence>
<organism evidence="11">
    <name type="scientific">Candidatus Atribacter allofermentans</name>
    <dbReference type="NCBI Taxonomy" id="1852833"/>
    <lineage>
        <taxon>Bacteria</taxon>
        <taxon>Pseudomonadati</taxon>
        <taxon>Atribacterota</taxon>
        <taxon>Atribacteria</taxon>
        <taxon>Atribacterales</taxon>
        <taxon>Atribacteraceae</taxon>
        <taxon>Atribacter</taxon>
    </lineage>
</organism>
<evidence type="ECO:0000256" key="4">
    <source>
        <dbReference type="ARBA" id="ARBA00022723"/>
    </source>
</evidence>
<dbReference type="PANTHER" id="PTHR40088">
    <property type="entry name" value="PECTATE LYASE (EUROFUNG)"/>
    <property type="match status" value="1"/>
</dbReference>
<dbReference type="InterPro" id="IPR011050">
    <property type="entry name" value="Pectin_lyase_fold/virulence"/>
</dbReference>
<name>A0A1V5SLC1_9BACT</name>
<protein>
    <recommendedName>
        <fullName evidence="12">Right handed beta helix domain-containing protein</fullName>
    </recommendedName>
</protein>
<gene>
    <name evidence="11" type="ORF">BWY41_01757</name>
</gene>
<keyword evidence="4" id="KW-0479">Metal-binding</keyword>
<keyword evidence="5" id="KW-0732">Signal</keyword>
<dbReference type="PANTHER" id="PTHR40088:SF1">
    <property type="entry name" value="PECTATE LYASE PEL9"/>
    <property type="match status" value="1"/>
</dbReference>
<keyword evidence="6" id="KW-0106">Calcium</keyword>
<dbReference type="PROSITE" id="PS51257">
    <property type="entry name" value="PROKAR_LIPOPROTEIN"/>
    <property type="match status" value="1"/>
</dbReference>
<feature type="region of interest" description="Disordered" evidence="9">
    <location>
        <begin position="432"/>
        <end position="471"/>
    </location>
</feature>
<keyword evidence="10" id="KW-1133">Transmembrane helix</keyword>
<reference evidence="11" key="1">
    <citation type="submission" date="2017-02" db="EMBL/GenBank/DDBJ databases">
        <title>Delving into the versatile metabolic prowess of the omnipresent phylum Bacteroidetes.</title>
        <authorList>
            <person name="Nobu M.K."/>
            <person name="Mei R."/>
            <person name="Narihiro T."/>
            <person name="Kuroda K."/>
            <person name="Liu W.-T."/>
        </authorList>
    </citation>
    <scope>NUCLEOTIDE SEQUENCE</scope>
    <source>
        <strain evidence="11">ADurb.Bin276</strain>
    </source>
</reference>
<sequence>MKVYNRFYLVMIILLMIVTISGCIGNIGQLSGLLSGKSGSTYYVSPEGDNNNSGNRENPWKTPGYASRQLQPGDTLIILGGEYQIDNQEENQIKPASGTTSSWITIKGEAGNKPILMGRDKCPAIIDLSGKSNLRIENLEFTNDEGSVVQNAIRVVGGVVQNLIFKDLFIHHIDGNGILMSDAYGIEIIQSKIEYCGKEAMVGKNFQGDGWNQVTIRDSQFAYSGHYPSSKKPSNEHTFDGLRIGSSVGPIEITNSIFEQNLGNGLYTRAKVNRIIQCIVDNNNENGIVMGGQDGIVMNTLIYGVGGKSSKNSTGSGIIIDEMAGENATFKIVNVTIDIPTENQGFPLKVGVSQKPENGELLFNNNIVVCGAQPVNIGGNISLKASHNLIYRPDEKIVLRFGEKEYSIEELKGAQLIEGFIAEDPLFAAPSRGKNGGYHIQEKSPARDAGTSDNAPSVDLDGKTRPQGKGYDLGAYEFEVVIK</sequence>
<evidence type="ECO:0000313" key="11">
    <source>
        <dbReference type="EMBL" id="OQA55124.1"/>
    </source>
</evidence>
<feature type="transmembrane region" description="Helical" evidence="10">
    <location>
        <begin position="7"/>
        <end position="28"/>
    </location>
</feature>
<proteinExistence type="inferred from homology"/>